<evidence type="ECO:0000256" key="1">
    <source>
        <dbReference type="SAM" id="SignalP"/>
    </source>
</evidence>
<dbReference type="RefSeq" id="WP_054522661.1">
    <property type="nucleotide sequence ID" value="NZ_LGKO01000006.1"/>
</dbReference>
<evidence type="ECO:0000313" key="2">
    <source>
        <dbReference type="EMBL" id="KPL82127.1"/>
    </source>
</evidence>
<proteinExistence type="predicted"/>
<organism evidence="2 3">
    <name type="scientific">Thermanaerothrix daxensis</name>
    <dbReference type="NCBI Taxonomy" id="869279"/>
    <lineage>
        <taxon>Bacteria</taxon>
        <taxon>Bacillati</taxon>
        <taxon>Chloroflexota</taxon>
        <taxon>Anaerolineae</taxon>
        <taxon>Anaerolineales</taxon>
        <taxon>Anaerolineaceae</taxon>
        <taxon>Thermanaerothrix</taxon>
    </lineage>
</organism>
<dbReference type="Proteomes" id="UP000050544">
    <property type="component" value="Unassembled WGS sequence"/>
</dbReference>
<dbReference type="PATRIC" id="fig|869279.4.peg.2659"/>
<sequence length="120" mass="12538">MKTRMRLFYPLLIALVLAAVTFAYAAANTVPASSAGDGSNTISGYTVSNVHYVLDTTNPSVISAVEFTLSGANTPQTVKIQLVNGGDWYSCTLSLSTYSCNVGGAVSAYDAAYLRVVAAQ</sequence>
<dbReference type="AlphaFoldDB" id="A0A0P6XZY5"/>
<reference evidence="2 3" key="1">
    <citation type="submission" date="2015-07" db="EMBL/GenBank/DDBJ databases">
        <title>Whole genome sequence of Thermanaerothrix daxensis DSM 23592.</title>
        <authorList>
            <person name="Hemp J."/>
            <person name="Ward L.M."/>
            <person name="Pace L.A."/>
            <person name="Fischer W.W."/>
        </authorList>
    </citation>
    <scope>NUCLEOTIDE SEQUENCE [LARGE SCALE GENOMIC DNA]</scope>
    <source>
        <strain evidence="2 3">GNS-1</strain>
    </source>
</reference>
<keyword evidence="1" id="KW-0732">Signal</keyword>
<keyword evidence="3" id="KW-1185">Reference proteome</keyword>
<evidence type="ECO:0000313" key="3">
    <source>
        <dbReference type="Proteomes" id="UP000050544"/>
    </source>
</evidence>
<name>A0A0P6XZY5_9CHLR</name>
<dbReference type="OrthoDB" id="160454at2"/>
<feature type="chain" id="PRO_5006133308" evidence="1">
    <location>
        <begin position="26"/>
        <end position="120"/>
    </location>
</feature>
<feature type="signal peptide" evidence="1">
    <location>
        <begin position="1"/>
        <end position="25"/>
    </location>
</feature>
<gene>
    <name evidence="2" type="ORF">SE15_13630</name>
</gene>
<dbReference type="EMBL" id="LGKO01000006">
    <property type="protein sequence ID" value="KPL82127.1"/>
    <property type="molecule type" value="Genomic_DNA"/>
</dbReference>
<protein>
    <submittedName>
        <fullName evidence="2">Uncharacterized protein</fullName>
    </submittedName>
</protein>
<comment type="caution">
    <text evidence="2">The sequence shown here is derived from an EMBL/GenBank/DDBJ whole genome shotgun (WGS) entry which is preliminary data.</text>
</comment>
<accession>A0A0P6XZY5</accession>